<organism evidence="3 4">
    <name type="scientific">Agaribacter marinus</name>
    <dbReference type="NCBI Taxonomy" id="1431249"/>
    <lineage>
        <taxon>Bacteria</taxon>
        <taxon>Pseudomonadati</taxon>
        <taxon>Pseudomonadota</taxon>
        <taxon>Gammaproteobacteria</taxon>
        <taxon>Alteromonadales</taxon>
        <taxon>Alteromonadaceae</taxon>
        <taxon>Agaribacter</taxon>
    </lineage>
</organism>
<dbReference type="PANTHER" id="PTHR43639">
    <property type="entry name" value="OXIDOREDUCTASE, SHORT-CHAIN DEHYDROGENASE/REDUCTASE FAMILY (AFU_ORTHOLOGUE AFUA_5G02870)"/>
    <property type="match status" value="1"/>
</dbReference>
<evidence type="ECO:0000313" key="4">
    <source>
        <dbReference type="Proteomes" id="UP001156601"/>
    </source>
</evidence>
<comment type="similarity">
    <text evidence="1">Belongs to the short-chain dehydrogenases/reductases (SDR) family.</text>
</comment>
<evidence type="ECO:0000256" key="1">
    <source>
        <dbReference type="ARBA" id="ARBA00006484"/>
    </source>
</evidence>
<evidence type="ECO:0000313" key="3">
    <source>
        <dbReference type="EMBL" id="GLR71669.1"/>
    </source>
</evidence>
<gene>
    <name evidence="3" type="ORF">GCM10007852_25770</name>
</gene>
<keyword evidence="4" id="KW-1185">Reference proteome</keyword>
<dbReference type="InterPro" id="IPR002347">
    <property type="entry name" value="SDR_fam"/>
</dbReference>
<dbReference type="PRINTS" id="PR00081">
    <property type="entry name" value="GDHRDH"/>
</dbReference>
<reference evidence="3" key="1">
    <citation type="journal article" date="2014" name="Int. J. Syst. Evol. Microbiol.">
        <title>Complete genome sequence of Corynebacterium casei LMG S-19264T (=DSM 44701T), isolated from a smear-ripened cheese.</title>
        <authorList>
            <consortium name="US DOE Joint Genome Institute (JGI-PGF)"/>
            <person name="Walter F."/>
            <person name="Albersmeier A."/>
            <person name="Kalinowski J."/>
            <person name="Ruckert C."/>
        </authorList>
    </citation>
    <scope>NUCLEOTIDE SEQUENCE</scope>
    <source>
        <strain evidence="3">NBRC 110023</strain>
    </source>
</reference>
<comment type="caution">
    <text evidence="3">The sequence shown here is derived from an EMBL/GenBank/DDBJ whole genome shotgun (WGS) entry which is preliminary data.</text>
</comment>
<dbReference type="InterPro" id="IPR036291">
    <property type="entry name" value="NAD(P)-bd_dom_sf"/>
</dbReference>
<protein>
    <submittedName>
        <fullName evidence="3">Oxidoreductase</fullName>
    </submittedName>
</protein>
<dbReference type="SUPFAM" id="SSF51735">
    <property type="entry name" value="NAD(P)-binding Rossmann-fold domains"/>
    <property type="match status" value="1"/>
</dbReference>
<dbReference type="Proteomes" id="UP001156601">
    <property type="component" value="Unassembled WGS sequence"/>
</dbReference>
<dbReference type="EMBL" id="BSOT01000006">
    <property type="protein sequence ID" value="GLR71669.1"/>
    <property type="molecule type" value="Genomic_DNA"/>
</dbReference>
<dbReference type="PRINTS" id="PR00080">
    <property type="entry name" value="SDRFAMILY"/>
</dbReference>
<dbReference type="FunFam" id="3.40.50.720:FF:000084">
    <property type="entry name" value="Short-chain dehydrogenase reductase"/>
    <property type="match status" value="1"/>
</dbReference>
<keyword evidence="2" id="KW-0560">Oxidoreductase</keyword>
<proteinExistence type="inferred from homology"/>
<dbReference type="PANTHER" id="PTHR43639:SF1">
    <property type="entry name" value="SHORT-CHAIN DEHYDROGENASE_REDUCTASE FAMILY PROTEIN"/>
    <property type="match status" value="1"/>
</dbReference>
<name>A0AA37SZX1_9ALTE</name>
<reference evidence="3" key="2">
    <citation type="submission" date="2023-01" db="EMBL/GenBank/DDBJ databases">
        <title>Draft genome sequence of Agaribacter marinus strain NBRC 110023.</title>
        <authorList>
            <person name="Sun Q."/>
            <person name="Mori K."/>
        </authorList>
    </citation>
    <scope>NUCLEOTIDE SEQUENCE</scope>
    <source>
        <strain evidence="3">NBRC 110023</strain>
    </source>
</reference>
<dbReference type="AlphaFoldDB" id="A0AA37SZX1"/>
<dbReference type="GO" id="GO:0016491">
    <property type="term" value="F:oxidoreductase activity"/>
    <property type="evidence" value="ECO:0007669"/>
    <property type="project" value="UniProtKB-KW"/>
</dbReference>
<dbReference type="Pfam" id="PF13561">
    <property type="entry name" value="adh_short_C2"/>
    <property type="match status" value="1"/>
</dbReference>
<accession>A0AA37SZX1</accession>
<dbReference type="Gene3D" id="3.40.50.720">
    <property type="entry name" value="NAD(P)-binding Rossmann-like Domain"/>
    <property type="match status" value="1"/>
</dbReference>
<evidence type="ECO:0000256" key="2">
    <source>
        <dbReference type="ARBA" id="ARBA00023002"/>
    </source>
</evidence>
<sequence>MDKKVVVVTGGSRGIGAASARLFAQKGFLVCINYSSNDFAAMQLQKALNAELECTYLCKADVSTGEGVERLFNFIDNQLGRIDVLVNNVGILKPQASLIDIDEDRINQILRTNVTSQLLCAKAAVSRMSTSYGGSGGAIVNVSSGAAKSGSPNEYIDYAASKGAIDSFTIGLAKEVANQGIRVNCVRPGMIHTAIHADGGEPERVTRLSRKIPLQRGGQPAEVANAIYWLASEEAAYTTGSFIDVTGGL</sequence>
<dbReference type="CDD" id="cd05233">
    <property type="entry name" value="SDR_c"/>
    <property type="match status" value="1"/>
</dbReference>